<dbReference type="PANTHER" id="PTHR24349">
    <property type="entry name" value="SERINE/THREONINE-PROTEIN KINASE"/>
    <property type="match status" value="1"/>
</dbReference>
<dbReference type="STRING" id="1537102.L1LFE5"/>
<dbReference type="SUPFAM" id="SSF47473">
    <property type="entry name" value="EF-hand"/>
    <property type="match status" value="1"/>
</dbReference>
<evidence type="ECO:0000256" key="34">
    <source>
        <dbReference type="PROSITE-ProRule" id="PRU10141"/>
    </source>
</evidence>
<feature type="binding site" evidence="34">
    <location>
        <position position="43"/>
    </location>
    <ligand>
        <name>ATP</name>
        <dbReference type="ChEBI" id="CHEBI:30616"/>
    </ligand>
</feature>
<evidence type="ECO:0000256" key="35">
    <source>
        <dbReference type="RuleBase" id="RU000304"/>
    </source>
</evidence>
<keyword evidence="17 34" id="KW-0547">Nucleotide-binding</keyword>
<dbReference type="PROSITE" id="PS50222">
    <property type="entry name" value="EF_HAND_2"/>
    <property type="match status" value="4"/>
</dbReference>
<evidence type="ECO:0000256" key="9">
    <source>
        <dbReference type="ARBA" id="ARBA00022490"/>
    </source>
</evidence>
<dbReference type="InterPro" id="IPR011009">
    <property type="entry name" value="Kinase-like_dom_sf"/>
</dbReference>
<dbReference type="Gene3D" id="1.10.510.10">
    <property type="entry name" value="Transferase(Phosphotransferase) domain 1"/>
    <property type="match status" value="1"/>
</dbReference>
<evidence type="ECO:0000313" key="39">
    <source>
        <dbReference type="Proteomes" id="UP000031512"/>
    </source>
</evidence>
<evidence type="ECO:0000256" key="7">
    <source>
        <dbReference type="ARBA" id="ARBA00012513"/>
    </source>
</evidence>
<comment type="similarity">
    <text evidence="28">Belongs to the protein kinase superfamily. Ser/Thr protein kinase family. CDPK subfamily.</text>
</comment>
<keyword evidence="24" id="KW-0472">Membrane</keyword>
<dbReference type="InterPro" id="IPR050205">
    <property type="entry name" value="CDPK_Ser/Thr_kinases"/>
</dbReference>
<dbReference type="PROSITE" id="PS50011">
    <property type="entry name" value="PROTEIN_KINASE_DOM"/>
    <property type="match status" value="1"/>
</dbReference>
<dbReference type="SMART" id="SM00220">
    <property type="entry name" value="S_TKc"/>
    <property type="match status" value="1"/>
</dbReference>
<dbReference type="KEGG" id="beq:BEWA_041950"/>
<evidence type="ECO:0000256" key="4">
    <source>
        <dbReference type="ARBA" id="ARBA00004425"/>
    </source>
</evidence>
<keyword evidence="11 35" id="KW-0723">Serine/threonine-protein kinase</keyword>
<dbReference type="EMBL" id="ACOU01000002">
    <property type="protein sequence ID" value="EKX74157.1"/>
    <property type="molecule type" value="Genomic_DNA"/>
</dbReference>
<dbReference type="InterPro" id="IPR008271">
    <property type="entry name" value="Ser/Thr_kinase_AS"/>
</dbReference>
<dbReference type="CDD" id="cd05117">
    <property type="entry name" value="STKc_CAMK"/>
    <property type="match status" value="1"/>
</dbReference>
<evidence type="ECO:0000313" key="38">
    <source>
        <dbReference type="EMBL" id="EKX74157.1"/>
    </source>
</evidence>
<evidence type="ECO:0000256" key="14">
    <source>
        <dbReference type="ARBA" id="ARBA00022707"/>
    </source>
</evidence>
<evidence type="ECO:0000259" key="37">
    <source>
        <dbReference type="PROSITE" id="PS50222"/>
    </source>
</evidence>
<evidence type="ECO:0000256" key="23">
    <source>
        <dbReference type="ARBA" id="ARBA00023069"/>
    </source>
</evidence>
<dbReference type="InterPro" id="IPR002048">
    <property type="entry name" value="EF_hand_dom"/>
</dbReference>
<dbReference type="FunFam" id="1.10.238.10:FF:000003">
    <property type="entry name" value="Calmodulin A"/>
    <property type="match status" value="1"/>
</dbReference>
<organism evidence="38 39">
    <name type="scientific">Theileria equi strain WA</name>
    <dbReference type="NCBI Taxonomy" id="1537102"/>
    <lineage>
        <taxon>Eukaryota</taxon>
        <taxon>Sar</taxon>
        <taxon>Alveolata</taxon>
        <taxon>Apicomplexa</taxon>
        <taxon>Aconoidasida</taxon>
        <taxon>Piroplasmida</taxon>
        <taxon>Theileriidae</taxon>
        <taxon>Theileria</taxon>
    </lineage>
</organism>
<evidence type="ECO:0000256" key="2">
    <source>
        <dbReference type="ARBA" id="ARBA00004230"/>
    </source>
</evidence>
<keyword evidence="10" id="KW-1032">Host cell membrane</keyword>
<feature type="domain" description="Protein kinase" evidence="36">
    <location>
        <begin position="14"/>
        <end position="268"/>
    </location>
</feature>
<dbReference type="EC" id="2.7.11.1" evidence="7"/>
<keyword evidence="12" id="KW-0597">Phosphoprotein</keyword>
<evidence type="ECO:0000259" key="36">
    <source>
        <dbReference type="PROSITE" id="PS50011"/>
    </source>
</evidence>
<dbReference type="eggNOG" id="KOG0032">
    <property type="taxonomic scope" value="Eukaryota"/>
</dbReference>
<evidence type="ECO:0000256" key="25">
    <source>
        <dbReference type="ARBA" id="ARBA00023139"/>
    </source>
</evidence>
<evidence type="ECO:0000256" key="28">
    <source>
        <dbReference type="ARBA" id="ARBA00024334"/>
    </source>
</evidence>
<comment type="catalytic activity">
    <reaction evidence="30">
        <text>L-seryl-[protein] + ATP = O-phospho-L-seryl-[protein] + ADP + H(+)</text>
        <dbReference type="Rhea" id="RHEA:17989"/>
        <dbReference type="Rhea" id="RHEA-COMP:9863"/>
        <dbReference type="Rhea" id="RHEA-COMP:11604"/>
        <dbReference type="ChEBI" id="CHEBI:15378"/>
        <dbReference type="ChEBI" id="CHEBI:29999"/>
        <dbReference type="ChEBI" id="CHEBI:30616"/>
        <dbReference type="ChEBI" id="CHEBI:83421"/>
        <dbReference type="ChEBI" id="CHEBI:456216"/>
        <dbReference type="EC" id="2.7.11.1"/>
    </reaction>
</comment>
<keyword evidence="19" id="KW-0106">Calcium</keyword>
<dbReference type="GO" id="GO:0005524">
    <property type="term" value="F:ATP binding"/>
    <property type="evidence" value="ECO:0007669"/>
    <property type="project" value="UniProtKB-UniRule"/>
</dbReference>
<reference evidence="38 39" key="1">
    <citation type="journal article" date="2012" name="BMC Genomics">
        <title>Comparative genomic analysis and phylogenetic position of Theileria equi.</title>
        <authorList>
            <person name="Kappmeyer L.S."/>
            <person name="Thiagarajan M."/>
            <person name="Herndon D.R."/>
            <person name="Ramsay J.D."/>
            <person name="Caler E."/>
            <person name="Djikeng A."/>
            <person name="Gillespie J.J."/>
            <person name="Lau A.O."/>
            <person name="Roalson E.H."/>
            <person name="Silva J.C."/>
            <person name="Silva M.G."/>
            <person name="Suarez C.E."/>
            <person name="Ueti M.W."/>
            <person name="Nene V.M."/>
            <person name="Mealey R.H."/>
            <person name="Knowles D.P."/>
            <person name="Brayton K.A."/>
        </authorList>
    </citation>
    <scope>NUCLEOTIDE SEQUENCE [LARGE SCALE GENOMIC DNA]</scope>
    <source>
        <strain evidence="38 39">WA</strain>
    </source>
</reference>
<evidence type="ECO:0000256" key="32">
    <source>
        <dbReference type="ARBA" id="ARBA00060437"/>
    </source>
</evidence>
<comment type="caution">
    <text evidence="38">The sequence shown here is derived from an EMBL/GenBank/DDBJ whole genome shotgun (WGS) entry which is preliminary data.</text>
</comment>
<dbReference type="GO" id="GO:0020005">
    <property type="term" value="C:symbiont-containing vacuole membrane"/>
    <property type="evidence" value="ECO:0007669"/>
    <property type="project" value="UniProtKB-SubCell"/>
</dbReference>
<evidence type="ECO:0000256" key="19">
    <source>
        <dbReference type="ARBA" id="ARBA00022837"/>
    </source>
</evidence>
<keyword evidence="20 34" id="KW-0067">ATP-binding</keyword>
<keyword evidence="16" id="KW-0677">Repeat</keyword>
<evidence type="ECO:0000256" key="16">
    <source>
        <dbReference type="ARBA" id="ARBA00022737"/>
    </source>
</evidence>
<dbReference type="Proteomes" id="UP000031512">
    <property type="component" value="Unassembled WGS sequence"/>
</dbReference>
<evidence type="ECO:0000256" key="8">
    <source>
        <dbReference type="ARBA" id="ARBA00022475"/>
    </source>
</evidence>
<dbReference type="AlphaFoldDB" id="L1LFE5"/>
<dbReference type="InterPro" id="IPR017441">
    <property type="entry name" value="Protein_kinase_ATP_BS"/>
</dbReference>
<keyword evidence="21" id="KW-0282">Flagellum</keyword>
<evidence type="ECO:0000256" key="30">
    <source>
        <dbReference type="ARBA" id="ARBA00048679"/>
    </source>
</evidence>
<dbReference type="SMR" id="L1LFE5"/>
<comment type="function">
    <text evidence="31">Calcium-dependent protein kinase which acts as a sensor and effector of intracellular Ca(2+) levels probably in part downstream of cGMP-activated PKG kinase. During the liver stage, involved in sporozoite motility and thus in sporozoite invasion of host hepatocytes, probably together with CDPK4 and CDPK5. In the mosquito midgut and during the last stage of male gamete exflagellation, may play a role in the rupture of the host erythrocyte membrane. In the mosquito midgut, required for the differentiation of the zygote into the ookinete by promoting the translational activation of a subset of repressed mRNAs; these mRNAs are kept repressed in the zygote by the DOZI- or CITH-containing mRNP complexes. Dispensable during the asexual blood stage.</text>
</comment>
<dbReference type="GO" id="GO:0005509">
    <property type="term" value="F:calcium ion binding"/>
    <property type="evidence" value="ECO:0007669"/>
    <property type="project" value="InterPro"/>
</dbReference>
<evidence type="ECO:0000256" key="13">
    <source>
        <dbReference type="ARBA" id="ARBA00022679"/>
    </source>
</evidence>
<feature type="domain" description="EF-hand" evidence="37">
    <location>
        <begin position="362"/>
        <end position="397"/>
    </location>
</feature>
<dbReference type="Pfam" id="PF13499">
    <property type="entry name" value="EF-hand_7"/>
    <property type="match status" value="2"/>
</dbReference>
<sequence length="466" mass="52604">MAIVRKYSNFSDSYSRIKKLGGGAYGDVYLCKHDVSQQECAVKVINKQHLGSTNSSIYSEVGVLKNMDHPNIARLYDFFEDSQACYIVMDVCYGGELFDEIVRCGHMSEQKASLIIKQVLSGVNYLHKNGIVHRDLKPENLLLDAKESQEMQIKIVDFGLSTKYVEGMREKMGTVYYIAPEVLKKDYNEKCDLWSVGVILYILLCGYPPFGGETDEEIISMVETGKFSFNSAEWNDVSSDAKDLINRLLTFDPKKRPSAEQALRHPFICKFSTGSLLNEDAAVHADYLHNLKKFRKSEKLAEAAMLLIANRFTSNEEVKELSKLFTELDINGDGTLDRKELIAGYGKIQKMRNECEKLSASEVEKEVDSILEAVDFDKNGFIDYSEFITGCIDKNKLLSNERLKLAFSTFDTDGSGKISKAEIASIFGRTKIPDNTWNAILDEIDTNGDGEIDFDEFVQMLNKITE</sequence>
<evidence type="ECO:0000256" key="31">
    <source>
        <dbReference type="ARBA" id="ARBA00056933"/>
    </source>
</evidence>
<evidence type="ECO:0000256" key="17">
    <source>
        <dbReference type="ARBA" id="ARBA00022741"/>
    </source>
</evidence>
<dbReference type="InterPro" id="IPR000719">
    <property type="entry name" value="Prot_kinase_dom"/>
</dbReference>
<comment type="catalytic activity">
    <reaction evidence="29">
        <text>L-threonyl-[protein] + ATP = O-phospho-L-threonyl-[protein] + ADP + H(+)</text>
        <dbReference type="Rhea" id="RHEA:46608"/>
        <dbReference type="Rhea" id="RHEA-COMP:11060"/>
        <dbReference type="Rhea" id="RHEA-COMP:11605"/>
        <dbReference type="ChEBI" id="CHEBI:15378"/>
        <dbReference type="ChEBI" id="CHEBI:30013"/>
        <dbReference type="ChEBI" id="CHEBI:30616"/>
        <dbReference type="ChEBI" id="CHEBI:61977"/>
        <dbReference type="ChEBI" id="CHEBI:456216"/>
        <dbReference type="EC" id="2.7.11.1"/>
    </reaction>
</comment>
<dbReference type="GO" id="GO:0005737">
    <property type="term" value="C:cytoplasm"/>
    <property type="evidence" value="ECO:0007669"/>
    <property type="project" value="UniProtKB-SubCell"/>
</dbReference>
<dbReference type="SUPFAM" id="SSF56112">
    <property type="entry name" value="Protein kinase-like (PK-like)"/>
    <property type="match status" value="1"/>
</dbReference>
<feature type="domain" description="EF-hand" evidence="37">
    <location>
        <begin position="437"/>
        <end position="466"/>
    </location>
</feature>
<dbReference type="OrthoDB" id="40902at2759"/>
<evidence type="ECO:0000256" key="3">
    <source>
        <dbReference type="ARBA" id="ARBA00004342"/>
    </source>
</evidence>
<evidence type="ECO:0000256" key="18">
    <source>
        <dbReference type="ARBA" id="ARBA00022777"/>
    </source>
</evidence>
<keyword evidence="23" id="KW-0969">Cilium</keyword>
<dbReference type="Pfam" id="PF00069">
    <property type="entry name" value="Pkinase"/>
    <property type="match status" value="1"/>
</dbReference>
<evidence type="ECO:0000256" key="12">
    <source>
        <dbReference type="ARBA" id="ARBA00022553"/>
    </source>
</evidence>
<evidence type="ECO:0000256" key="21">
    <source>
        <dbReference type="ARBA" id="ARBA00022846"/>
    </source>
</evidence>
<dbReference type="PROSITE" id="PS00107">
    <property type="entry name" value="PROTEIN_KINASE_ATP"/>
    <property type="match status" value="1"/>
</dbReference>
<evidence type="ECO:0000256" key="22">
    <source>
        <dbReference type="ARBA" id="ARBA00022870"/>
    </source>
</evidence>
<dbReference type="GO" id="GO:0020002">
    <property type="term" value="C:host cell plasma membrane"/>
    <property type="evidence" value="ECO:0007669"/>
    <property type="project" value="UniProtKB-SubCell"/>
</dbReference>
<keyword evidence="15" id="KW-0479">Metal-binding</keyword>
<evidence type="ECO:0000256" key="20">
    <source>
        <dbReference type="ARBA" id="ARBA00022840"/>
    </source>
</evidence>
<dbReference type="GeneID" id="15807605"/>
<evidence type="ECO:0000256" key="6">
    <source>
        <dbReference type="ARBA" id="ARBA00011245"/>
    </source>
</evidence>
<keyword evidence="9" id="KW-0963">Cytoplasm</keyword>
<evidence type="ECO:0000256" key="11">
    <source>
        <dbReference type="ARBA" id="ARBA00022527"/>
    </source>
</evidence>
<evidence type="ECO:0000256" key="5">
    <source>
        <dbReference type="ARBA" id="ARBA00004496"/>
    </source>
</evidence>
<dbReference type="GO" id="GO:0106310">
    <property type="term" value="F:protein serine kinase activity"/>
    <property type="evidence" value="ECO:0007669"/>
    <property type="project" value="RHEA"/>
</dbReference>
<feature type="domain" description="EF-hand" evidence="37">
    <location>
        <begin position="316"/>
        <end position="351"/>
    </location>
</feature>
<keyword evidence="25" id="KW-0564">Palmitate</keyword>
<comment type="subcellular location">
    <subcellularLocation>
        <location evidence="3">Cell membrane</location>
        <topology evidence="3">Lipid-anchor</topology>
        <orientation evidence="3">Cytoplasmic side</orientation>
    </subcellularLocation>
    <subcellularLocation>
        <location evidence="2">Cell projection</location>
        <location evidence="2">Cilium</location>
        <location evidence="2">Flagellum</location>
    </subcellularLocation>
    <subcellularLocation>
        <location evidence="5">Cytoplasm</location>
    </subcellularLocation>
    <subcellularLocation>
        <location evidence="4">Host cell membrane</location>
        <topology evidence="4">Lipid-anchor</topology>
    </subcellularLocation>
    <subcellularLocation>
        <location evidence="32">Parasitophorous vacuole membrane</location>
        <topology evidence="32">Lipid-anchor</topology>
    </subcellularLocation>
</comment>
<dbReference type="GO" id="GO:0004674">
    <property type="term" value="F:protein serine/threonine kinase activity"/>
    <property type="evidence" value="ECO:0007669"/>
    <property type="project" value="UniProtKB-KW"/>
</dbReference>
<dbReference type="PROSITE" id="PS00018">
    <property type="entry name" value="EF_HAND_1"/>
    <property type="match status" value="4"/>
</dbReference>
<evidence type="ECO:0000256" key="26">
    <source>
        <dbReference type="ARBA" id="ARBA00023273"/>
    </source>
</evidence>
<evidence type="ECO:0000256" key="10">
    <source>
        <dbReference type="ARBA" id="ARBA00022511"/>
    </source>
</evidence>
<accession>L1LFE5</accession>
<name>L1LFE5_THEEQ</name>
<keyword evidence="14" id="KW-0519">Myristate</keyword>
<dbReference type="InterPro" id="IPR011992">
    <property type="entry name" value="EF-hand-dom_pair"/>
</dbReference>
<dbReference type="PROSITE" id="PS00108">
    <property type="entry name" value="PROTEIN_KINASE_ST"/>
    <property type="match status" value="1"/>
</dbReference>
<keyword evidence="8" id="KW-1003">Cell membrane</keyword>
<keyword evidence="39" id="KW-1185">Reference proteome</keyword>
<evidence type="ECO:0000256" key="24">
    <source>
        <dbReference type="ARBA" id="ARBA00023136"/>
    </source>
</evidence>
<dbReference type="CDD" id="cd00051">
    <property type="entry name" value="EFh"/>
    <property type="match status" value="2"/>
</dbReference>
<dbReference type="Gene3D" id="3.30.200.20">
    <property type="entry name" value="Phosphorylase Kinase, domain 1"/>
    <property type="match status" value="1"/>
</dbReference>
<keyword evidence="22" id="KW-1043">Host membrane</keyword>
<feature type="domain" description="EF-hand" evidence="37">
    <location>
        <begin position="398"/>
        <end position="433"/>
    </location>
</feature>
<dbReference type="VEuPathDB" id="PiroplasmaDB:BEWA_041950"/>
<keyword evidence="13 38" id="KW-0808">Transferase</keyword>
<dbReference type="RefSeq" id="XP_004833609.1">
    <property type="nucleotide sequence ID" value="XM_004833552.1"/>
</dbReference>
<evidence type="ECO:0000256" key="29">
    <source>
        <dbReference type="ARBA" id="ARBA00047899"/>
    </source>
</evidence>
<comment type="cofactor">
    <cofactor evidence="1">
        <name>Mg(2+)</name>
        <dbReference type="ChEBI" id="CHEBI:18420"/>
    </cofactor>
</comment>
<proteinExistence type="inferred from homology"/>
<keyword evidence="27" id="KW-0449">Lipoprotein</keyword>
<dbReference type="Gene3D" id="1.10.238.10">
    <property type="entry name" value="EF-hand"/>
    <property type="match status" value="2"/>
</dbReference>
<dbReference type="FunFam" id="3.30.200.20:FF:000315">
    <property type="entry name" value="Calcium-dependent protein kinase 3"/>
    <property type="match status" value="1"/>
</dbReference>
<dbReference type="SMART" id="SM00054">
    <property type="entry name" value="EFh"/>
    <property type="match status" value="4"/>
</dbReference>
<keyword evidence="26" id="KW-0966">Cell projection</keyword>
<protein>
    <recommendedName>
        <fullName evidence="33">Calcium-dependent protein kinase 1</fullName>
        <ecNumber evidence="7">2.7.11.1</ecNumber>
    </recommendedName>
</protein>
<keyword evidence="18 38" id="KW-0418">Kinase</keyword>
<evidence type="ECO:0000256" key="33">
    <source>
        <dbReference type="ARBA" id="ARBA00068067"/>
    </source>
</evidence>
<dbReference type="FunFam" id="1.10.510.10:FF:000398">
    <property type="entry name" value="Calcium-dependent protein kinase 1"/>
    <property type="match status" value="1"/>
</dbReference>
<evidence type="ECO:0000256" key="15">
    <source>
        <dbReference type="ARBA" id="ARBA00022723"/>
    </source>
</evidence>
<evidence type="ECO:0000256" key="1">
    <source>
        <dbReference type="ARBA" id="ARBA00001946"/>
    </source>
</evidence>
<evidence type="ECO:0000256" key="27">
    <source>
        <dbReference type="ARBA" id="ARBA00023288"/>
    </source>
</evidence>
<dbReference type="GO" id="GO:0005886">
    <property type="term" value="C:plasma membrane"/>
    <property type="evidence" value="ECO:0007669"/>
    <property type="project" value="UniProtKB-SubCell"/>
</dbReference>
<dbReference type="GO" id="GO:0031514">
    <property type="term" value="C:motile cilium"/>
    <property type="evidence" value="ECO:0007669"/>
    <property type="project" value="UniProtKB-SubCell"/>
</dbReference>
<comment type="subunit">
    <text evidence="6">Monomer.</text>
</comment>
<dbReference type="InterPro" id="IPR018247">
    <property type="entry name" value="EF_Hand_1_Ca_BS"/>
</dbReference>
<gene>
    <name evidence="38" type="ORF">BEWA_041950</name>
</gene>